<dbReference type="Gene3D" id="3.90.226.10">
    <property type="entry name" value="2-enoyl-CoA Hydratase, Chain A, domain 1"/>
    <property type="match status" value="1"/>
</dbReference>
<dbReference type="Gene3D" id="3.30.750.44">
    <property type="match status" value="1"/>
</dbReference>
<dbReference type="GO" id="GO:0008236">
    <property type="term" value="F:serine-type peptidase activity"/>
    <property type="evidence" value="ECO:0007669"/>
    <property type="project" value="InterPro"/>
</dbReference>
<dbReference type="Pfam" id="PF11918">
    <property type="entry name" value="Peptidase_S41_N"/>
    <property type="match status" value="1"/>
</dbReference>
<protein>
    <submittedName>
        <fullName evidence="3">S41 family peptidase</fullName>
    </submittedName>
</protein>
<dbReference type="CDD" id="cd07563">
    <property type="entry name" value="Peptidase_S41_IRBP"/>
    <property type="match status" value="1"/>
</dbReference>
<accession>A0A7X6D165</accession>
<dbReference type="EMBL" id="JAAVJD010000069">
    <property type="protein sequence ID" value="NJQ06175.1"/>
    <property type="molecule type" value="Genomic_DNA"/>
</dbReference>
<gene>
    <name evidence="3" type="ORF">HCN56_11430</name>
</gene>
<reference evidence="3 4" key="1">
    <citation type="submission" date="2020-03" db="EMBL/GenBank/DDBJ databases">
        <title>Draft genome of Streptomyces sp. ventii, isolated from the Axial Seamount in the Pacific Ocean, and resequencing of the two type strains Streptomyces lonarensis strain NCL 716 and Streptomyces bohaiensis strain 11A07.</title>
        <authorList>
            <person name="Loughran R.M."/>
            <person name="Pfannmuller K.M."/>
            <person name="Wasson B.J."/>
            <person name="Deadmond M.C."/>
            <person name="Paddock B.E."/>
            <person name="Koyack M.J."/>
            <person name="Gallegos D.A."/>
            <person name="Mitchell E.A."/>
            <person name="Ushijima B."/>
            <person name="Saw J.H."/>
            <person name="Mcphail K.L."/>
            <person name="Videau P."/>
        </authorList>
    </citation>
    <scope>NUCLEOTIDE SEQUENCE [LARGE SCALE GENOMIC DNA]</scope>
    <source>
        <strain evidence="3 4">NCL716</strain>
    </source>
</reference>
<keyword evidence="4" id="KW-1185">Reference proteome</keyword>
<evidence type="ECO:0000313" key="4">
    <source>
        <dbReference type="Proteomes" id="UP000578686"/>
    </source>
</evidence>
<proteinExistence type="predicted"/>
<feature type="domain" description="Tail specific protease" evidence="2">
    <location>
        <begin position="106"/>
        <end position="323"/>
    </location>
</feature>
<dbReference type="AlphaFoldDB" id="A0A7X6D165"/>
<dbReference type="PANTHER" id="PTHR11261">
    <property type="entry name" value="INTERPHOTORECEPTOR RETINOID-BINDING PROTEIN"/>
    <property type="match status" value="1"/>
</dbReference>
<dbReference type="SMART" id="SM00245">
    <property type="entry name" value="TSPc"/>
    <property type="match status" value="1"/>
</dbReference>
<dbReference type="Pfam" id="PF03572">
    <property type="entry name" value="Peptidase_S41"/>
    <property type="match status" value="1"/>
</dbReference>
<dbReference type="InterPro" id="IPR005151">
    <property type="entry name" value="Tail-specific_protease"/>
</dbReference>
<comment type="caution">
    <text evidence="3">The sequence shown here is derived from an EMBL/GenBank/DDBJ whole genome shotgun (WGS) entry which is preliminary data.</text>
</comment>
<sequence>MRQASSFLDAHAIACSTPPAQRCPGLRHAGRACHPEVPVPTDLQPGELSRIVERCAAKVEEHYVFPATGTRLAALLRERLASGAYHQVGDARVLAELVTADLRSVNGDHHLRLRHRPDRIPTQKGKSTRTDADKAAELTMGGVPAVARLVGGAALMELGHTLLPARDAAEAVGAAFTLVARSEALLLDLRRCRGGDPHTVALICSYLLDEHTHLNTLRHRDEGRSVQFWTLPAVLGRPYGATRPLFLLIGPATFSGAEELAYTLQQLGRGTVVGARSGGGAHPQTTFPLHAHLEASVPYARAVNPVSGTNWEGVGVVPDVETAADDARQVAHRLALEAVARRGGRSASVVEAREELSRRLDEETSAEKAAHKANKARKAAAAQTGEGRAARPATS</sequence>
<dbReference type="SUPFAM" id="SSF52096">
    <property type="entry name" value="ClpP/crotonase"/>
    <property type="match status" value="1"/>
</dbReference>
<evidence type="ECO:0000256" key="1">
    <source>
        <dbReference type="SAM" id="MobiDB-lite"/>
    </source>
</evidence>
<evidence type="ECO:0000313" key="3">
    <source>
        <dbReference type="EMBL" id="NJQ06175.1"/>
    </source>
</evidence>
<dbReference type="GO" id="GO:0006508">
    <property type="term" value="P:proteolysis"/>
    <property type="evidence" value="ECO:0007669"/>
    <property type="project" value="InterPro"/>
</dbReference>
<dbReference type="Proteomes" id="UP000578686">
    <property type="component" value="Unassembled WGS sequence"/>
</dbReference>
<organism evidence="3 4">
    <name type="scientific">Streptomyces lonarensis</name>
    <dbReference type="NCBI Taxonomy" id="700599"/>
    <lineage>
        <taxon>Bacteria</taxon>
        <taxon>Bacillati</taxon>
        <taxon>Actinomycetota</taxon>
        <taxon>Actinomycetes</taxon>
        <taxon>Kitasatosporales</taxon>
        <taxon>Streptomycetaceae</taxon>
        <taxon>Streptomyces</taxon>
    </lineage>
</organism>
<feature type="compositionally biased region" description="Low complexity" evidence="1">
    <location>
        <begin position="379"/>
        <end position="395"/>
    </location>
</feature>
<evidence type="ECO:0000259" key="2">
    <source>
        <dbReference type="SMART" id="SM00245"/>
    </source>
</evidence>
<name>A0A7X6D165_9ACTN</name>
<feature type="region of interest" description="Disordered" evidence="1">
    <location>
        <begin position="357"/>
        <end position="395"/>
    </location>
</feature>
<dbReference type="PANTHER" id="PTHR11261:SF3">
    <property type="entry name" value="RETINOL-BINDING PROTEIN 3"/>
    <property type="match status" value="1"/>
</dbReference>
<feature type="compositionally biased region" description="Basic and acidic residues" evidence="1">
    <location>
        <begin position="357"/>
        <end position="370"/>
    </location>
</feature>
<dbReference type="InterPro" id="IPR029045">
    <property type="entry name" value="ClpP/crotonase-like_dom_sf"/>
</dbReference>